<feature type="domain" description="Fumarylacetoacetase-like C-terminal" evidence="1">
    <location>
        <begin position="84"/>
        <end position="322"/>
    </location>
</feature>
<dbReference type="Proteomes" id="UP000658320">
    <property type="component" value="Unassembled WGS sequence"/>
</dbReference>
<dbReference type="AlphaFoldDB" id="A0A918C675"/>
<dbReference type="RefSeq" id="WP_189935528.1">
    <property type="nucleotide sequence ID" value="NZ_BMSX01000005.1"/>
</dbReference>
<dbReference type="Gene3D" id="3.90.850.10">
    <property type="entry name" value="Fumarylacetoacetase-like, C-terminal domain"/>
    <property type="match status" value="1"/>
</dbReference>
<reference evidence="3" key="2">
    <citation type="submission" date="2020-09" db="EMBL/GenBank/DDBJ databases">
        <authorList>
            <person name="Sun Q."/>
            <person name="Ohkuma M."/>
        </authorList>
    </citation>
    <scope>NUCLEOTIDE SEQUENCE</scope>
    <source>
        <strain evidence="3">JCM 4346</strain>
    </source>
</reference>
<proteinExistence type="predicted"/>
<accession>A0A918C675</accession>
<sequence>MKLGSLVEGGRDGTLVVLDRTLTRAVPATGIASTLQAALENWTEVEEPLRKLSEALDGDGVTGALRVDDLEMASPLPRSHQFLDGSGYLDHMRKARAARGAEMPPNWETEPLMYQGLSDRFLKARDEMVIPDEELGLDYEAEIAVVLDDVPMGTPVEQAGAHIKLFVLLNDYTLRTLTQTELPKGFGFLQAKPTSGFALAAVTPDELGSRWDGERVHLRVRTSRNGSIVGEPDSGTGMYFTYPQFIAHAARTRDLAAGTILGAGAVSNEGAESGHGCLAEVRIWETSTYGAVRTPWLRHGDVLEMEAFSDGESVFGPLEHRITAMNKTGEPAGERR</sequence>
<name>A0A918C675_9ACTN</name>
<dbReference type="Pfam" id="PF18288">
    <property type="entry name" value="FAA_hydro_N_2"/>
    <property type="match status" value="1"/>
</dbReference>
<reference evidence="3" key="1">
    <citation type="journal article" date="2014" name="Int. J. Syst. Evol. Microbiol.">
        <title>Complete genome sequence of Corynebacterium casei LMG S-19264T (=DSM 44701T), isolated from a smear-ripened cheese.</title>
        <authorList>
            <consortium name="US DOE Joint Genome Institute (JGI-PGF)"/>
            <person name="Walter F."/>
            <person name="Albersmeier A."/>
            <person name="Kalinowski J."/>
            <person name="Ruckert C."/>
        </authorList>
    </citation>
    <scope>NUCLEOTIDE SEQUENCE</scope>
    <source>
        <strain evidence="3">JCM 4346</strain>
    </source>
</reference>
<dbReference type="Pfam" id="PF01557">
    <property type="entry name" value="FAA_hydrolase"/>
    <property type="match status" value="1"/>
</dbReference>
<comment type="caution">
    <text evidence="3">The sequence shown here is derived from an EMBL/GenBank/DDBJ whole genome shotgun (WGS) entry which is preliminary data.</text>
</comment>
<evidence type="ECO:0000313" key="3">
    <source>
        <dbReference type="EMBL" id="GGR08883.1"/>
    </source>
</evidence>
<gene>
    <name evidence="3" type="primary">uptA</name>
    <name evidence="3" type="ORF">GCM10010251_25730</name>
</gene>
<protein>
    <submittedName>
        <fullName evidence="3">Fumarylacetoacetate hydrolase</fullName>
    </submittedName>
</protein>
<dbReference type="InterPro" id="IPR036663">
    <property type="entry name" value="Fumarylacetoacetase_C_sf"/>
</dbReference>
<keyword evidence="3" id="KW-0378">Hydrolase</keyword>
<dbReference type="InterPro" id="IPR041072">
    <property type="entry name" value="FAA_hydro_N"/>
</dbReference>
<evidence type="ECO:0000313" key="4">
    <source>
        <dbReference type="Proteomes" id="UP000658320"/>
    </source>
</evidence>
<dbReference type="PANTHER" id="PTHR43211">
    <property type="entry name" value="FUMARYLACETOACETATE HYDROLASE"/>
    <property type="match status" value="1"/>
</dbReference>
<feature type="domain" description="Fumarylacetoacetase N-terminal" evidence="2">
    <location>
        <begin position="1"/>
        <end position="78"/>
    </location>
</feature>
<organism evidence="3 4">
    <name type="scientific">Streptomyces aurantiogriseus</name>
    <dbReference type="NCBI Taxonomy" id="66870"/>
    <lineage>
        <taxon>Bacteria</taxon>
        <taxon>Bacillati</taxon>
        <taxon>Actinomycetota</taxon>
        <taxon>Actinomycetes</taxon>
        <taxon>Kitasatosporales</taxon>
        <taxon>Streptomycetaceae</taxon>
        <taxon>Streptomyces</taxon>
    </lineage>
</organism>
<dbReference type="EMBL" id="BMSX01000005">
    <property type="protein sequence ID" value="GGR08883.1"/>
    <property type="molecule type" value="Genomic_DNA"/>
</dbReference>
<evidence type="ECO:0000259" key="1">
    <source>
        <dbReference type="Pfam" id="PF01557"/>
    </source>
</evidence>
<dbReference type="PANTHER" id="PTHR43211:SF1">
    <property type="entry name" value="BLL6422 PROTEIN"/>
    <property type="match status" value="1"/>
</dbReference>
<evidence type="ECO:0000259" key="2">
    <source>
        <dbReference type="Pfam" id="PF18288"/>
    </source>
</evidence>
<dbReference type="InterPro" id="IPR011234">
    <property type="entry name" value="Fumarylacetoacetase-like_C"/>
</dbReference>
<dbReference type="GO" id="GO:0016787">
    <property type="term" value="F:hydrolase activity"/>
    <property type="evidence" value="ECO:0007669"/>
    <property type="project" value="UniProtKB-KW"/>
</dbReference>
<dbReference type="SUPFAM" id="SSF56529">
    <property type="entry name" value="FAH"/>
    <property type="match status" value="1"/>
</dbReference>
<keyword evidence="4" id="KW-1185">Reference proteome</keyword>